<dbReference type="SUPFAM" id="SSF52743">
    <property type="entry name" value="Subtilisin-like"/>
    <property type="match status" value="1"/>
</dbReference>
<evidence type="ECO:0000313" key="9">
    <source>
        <dbReference type="EMBL" id="KAJ4004060.1"/>
    </source>
</evidence>
<evidence type="ECO:0000256" key="5">
    <source>
        <dbReference type="PROSITE-ProRule" id="PRU01240"/>
    </source>
</evidence>
<dbReference type="InterPro" id="IPR051048">
    <property type="entry name" value="Peptidase_S8/S53_subtilisin"/>
</dbReference>
<dbReference type="PROSITE" id="PS00138">
    <property type="entry name" value="SUBTILASE_SER"/>
    <property type="match status" value="1"/>
</dbReference>
<accession>A0A9W8U5A6</accession>
<evidence type="ECO:0000259" key="8">
    <source>
        <dbReference type="Pfam" id="PF24476"/>
    </source>
</evidence>
<gene>
    <name evidence="9" type="ORF">NW766_011916</name>
</gene>
<dbReference type="GO" id="GO:0006508">
    <property type="term" value="P:proteolysis"/>
    <property type="evidence" value="ECO:0007669"/>
    <property type="project" value="UniProtKB-KW"/>
</dbReference>
<dbReference type="InterPro" id="IPR056002">
    <property type="entry name" value="DUF7580"/>
</dbReference>
<evidence type="ECO:0000313" key="10">
    <source>
        <dbReference type="Proteomes" id="UP001152130"/>
    </source>
</evidence>
<feature type="active site" description="Charge relay system" evidence="5">
    <location>
        <position position="286"/>
    </location>
</feature>
<evidence type="ECO:0000256" key="2">
    <source>
        <dbReference type="ARBA" id="ARBA00022670"/>
    </source>
</evidence>
<protein>
    <recommendedName>
        <fullName evidence="11">Peptidase S8/S53 domain-containing protein</fullName>
    </recommendedName>
</protein>
<dbReference type="Pfam" id="PF00082">
    <property type="entry name" value="Peptidase_S8"/>
    <property type="match status" value="1"/>
</dbReference>
<dbReference type="PANTHER" id="PTHR43399">
    <property type="entry name" value="SUBTILISIN-RELATED"/>
    <property type="match status" value="1"/>
</dbReference>
<dbReference type="InterPro" id="IPR036852">
    <property type="entry name" value="Peptidase_S8/S53_dom_sf"/>
</dbReference>
<evidence type="ECO:0000256" key="3">
    <source>
        <dbReference type="ARBA" id="ARBA00022801"/>
    </source>
</evidence>
<evidence type="ECO:0000259" key="7">
    <source>
        <dbReference type="Pfam" id="PF00082"/>
    </source>
</evidence>
<evidence type="ECO:0008006" key="11">
    <source>
        <dbReference type="Google" id="ProtNLM"/>
    </source>
</evidence>
<feature type="region of interest" description="Disordered" evidence="6">
    <location>
        <begin position="180"/>
        <end position="228"/>
    </location>
</feature>
<reference evidence="9" key="1">
    <citation type="submission" date="2022-10" db="EMBL/GenBank/DDBJ databases">
        <title>Fusarium specimens isolated from Avocado Roots.</title>
        <authorList>
            <person name="Stajich J."/>
            <person name="Roper C."/>
            <person name="Heimlech-Rivalta G."/>
        </authorList>
    </citation>
    <scope>NUCLEOTIDE SEQUENCE</scope>
    <source>
        <strain evidence="9">CF00143</strain>
    </source>
</reference>
<dbReference type="Proteomes" id="UP001152130">
    <property type="component" value="Unassembled WGS sequence"/>
</dbReference>
<evidence type="ECO:0000256" key="6">
    <source>
        <dbReference type="SAM" id="MobiDB-lite"/>
    </source>
</evidence>
<dbReference type="Gene3D" id="3.40.50.200">
    <property type="entry name" value="Peptidase S8/S53 domain"/>
    <property type="match status" value="1"/>
</dbReference>
<comment type="similarity">
    <text evidence="1 5">Belongs to the peptidase S8 family.</text>
</comment>
<dbReference type="InterPro" id="IPR015500">
    <property type="entry name" value="Peptidase_S8_subtilisin-rel"/>
</dbReference>
<keyword evidence="3 5" id="KW-0378">Hydrolase</keyword>
<feature type="active site" description="Charge relay system" evidence="5">
    <location>
        <position position="328"/>
    </location>
</feature>
<dbReference type="PROSITE" id="PS51892">
    <property type="entry name" value="SUBTILASE"/>
    <property type="match status" value="1"/>
</dbReference>
<name>A0A9W8U5A6_9HYPO</name>
<feature type="active site" description="Charge relay system" evidence="5">
    <location>
        <position position="484"/>
    </location>
</feature>
<proteinExistence type="inferred from homology"/>
<organism evidence="9 10">
    <name type="scientific">Fusarium irregulare</name>
    <dbReference type="NCBI Taxonomy" id="2494466"/>
    <lineage>
        <taxon>Eukaryota</taxon>
        <taxon>Fungi</taxon>
        <taxon>Dikarya</taxon>
        <taxon>Ascomycota</taxon>
        <taxon>Pezizomycotina</taxon>
        <taxon>Sordariomycetes</taxon>
        <taxon>Hypocreomycetidae</taxon>
        <taxon>Hypocreales</taxon>
        <taxon>Nectriaceae</taxon>
        <taxon>Fusarium</taxon>
        <taxon>Fusarium incarnatum-equiseti species complex</taxon>
    </lineage>
</organism>
<keyword evidence="2 5" id="KW-0645">Protease</keyword>
<keyword evidence="4 5" id="KW-0720">Serine protease</keyword>
<keyword evidence="10" id="KW-1185">Reference proteome</keyword>
<dbReference type="PRINTS" id="PR00723">
    <property type="entry name" value="SUBTILISIN"/>
</dbReference>
<feature type="domain" description="DUF7580" evidence="8">
    <location>
        <begin position="17"/>
        <end position="143"/>
    </location>
</feature>
<evidence type="ECO:0000256" key="1">
    <source>
        <dbReference type="ARBA" id="ARBA00011073"/>
    </source>
</evidence>
<dbReference type="AlphaFoldDB" id="A0A9W8U5A6"/>
<dbReference type="EMBL" id="JAPDHF010000025">
    <property type="protein sequence ID" value="KAJ4004060.1"/>
    <property type="molecule type" value="Genomic_DNA"/>
</dbReference>
<dbReference type="GO" id="GO:0004252">
    <property type="term" value="F:serine-type endopeptidase activity"/>
    <property type="evidence" value="ECO:0007669"/>
    <property type="project" value="UniProtKB-UniRule"/>
</dbReference>
<sequence>MKKGELPDITKPFLALEHVPSITARNNESSTASGSDALKHAVHPDASVLALGILLCELHYCLPVELIAEAKDPTVRKGVNDDLYTCMAKLDELEDNAGADYYHATKSCLTCDYYTAGESSEFGDVSVQRRFYQNVVKRLETGISKLWGIRLNNLDSFDSRQNSLCWGKRGSELVELHRNQMGPPDVERSTRVSPHHSLSKTAPKSKPSLHSNGLSSPKPPSGWQNQACFNESSKTSSAFFDASHQTGSEEERLLSERWMDNLLSSIYRFVDLDVDHVEPVRIAILDSGLDPDSPFLFEDQQLPNPKIKEVRSFIHGTESHDIRDEIGHGTHALGLLLKVAPCAEIYVARVARQETLDSDTYDDIAKAINHAVEEWGADIISMSFGIREQHEGMSRAISNALNKQTLLFAAASNDGANLSRAFPAKWPGVFCIHSTDGNGNPSSFNPTASETDVNFSLLGESVSSHWPAGLNGHDQSVNVMSGTSVATPIAAALAASVLSFVRQQDQNVAVESDRLGPWLKIDSSMDAVLKQMAAKRGAGYDCITPDILFTKGSTREFVYARIEHIKKNIYRH</sequence>
<comment type="caution">
    <text evidence="9">The sequence shown here is derived from an EMBL/GenBank/DDBJ whole genome shotgun (WGS) entry which is preliminary data.</text>
</comment>
<dbReference type="PANTHER" id="PTHR43399:SF4">
    <property type="entry name" value="CELL WALL-ASSOCIATED PROTEASE"/>
    <property type="match status" value="1"/>
</dbReference>
<evidence type="ECO:0000256" key="4">
    <source>
        <dbReference type="ARBA" id="ARBA00022825"/>
    </source>
</evidence>
<feature type="domain" description="Peptidase S8/S53" evidence="7">
    <location>
        <begin position="280"/>
        <end position="501"/>
    </location>
</feature>
<dbReference type="InterPro" id="IPR023828">
    <property type="entry name" value="Peptidase_S8_Ser-AS"/>
</dbReference>
<dbReference type="Pfam" id="PF24476">
    <property type="entry name" value="DUF7580"/>
    <property type="match status" value="1"/>
</dbReference>
<dbReference type="InterPro" id="IPR000209">
    <property type="entry name" value="Peptidase_S8/S53_dom"/>
</dbReference>